<dbReference type="Proteomes" id="UP000276407">
    <property type="component" value="Chromosome 1"/>
</dbReference>
<dbReference type="EMBL" id="CP033614">
    <property type="protein sequence ID" value="AYV56918.1"/>
    <property type="molecule type" value="Genomic_DNA"/>
</dbReference>
<protein>
    <submittedName>
        <fullName evidence="2">Uncharacterized protein</fullName>
    </submittedName>
</protein>
<dbReference type="AlphaFoldDB" id="A0AAD0XRJ7"/>
<dbReference type="KEGG" id="lkm:EFP84_16365"/>
<evidence type="ECO:0000313" key="3">
    <source>
        <dbReference type="Proteomes" id="UP000276407"/>
    </source>
</evidence>
<reference evidence="2 3" key="1">
    <citation type="submission" date="2018-11" db="EMBL/GenBank/DDBJ databases">
        <title>Complete genome sequence of Leptospira kmetyi isolate LS 001/16 from soil sample associated with a leptospirosis patient in Kelantan.</title>
        <authorList>
            <person name="Muhammad Yusoff F."/>
            <person name="Muhammad Yusoff S."/>
            <person name="Ahmad M.N."/>
            <person name="Yusof N.Y."/>
            <person name="Aziah I."/>
        </authorList>
    </citation>
    <scope>NUCLEOTIDE SEQUENCE [LARGE SCALE GENOMIC DNA]</scope>
    <source>
        <strain evidence="2 3">LS 001/16</strain>
    </source>
</reference>
<accession>A0AAD0XRJ7</accession>
<keyword evidence="1" id="KW-0812">Transmembrane</keyword>
<feature type="transmembrane region" description="Helical" evidence="1">
    <location>
        <begin position="56"/>
        <end position="83"/>
    </location>
</feature>
<proteinExistence type="predicted"/>
<organism evidence="2 3">
    <name type="scientific">Leptospira kmetyi</name>
    <dbReference type="NCBI Taxonomy" id="408139"/>
    <lineage>
        <taxon>Bacteria</taxon>
        <taxon>Pseudomonadati</taxon>
        <taxon>Spirochaetota</taxon>
        <taxon>Spirochaetia</taxon>
        <taxon>Leptospirales</taxon>
        <taxon>Leptospiraceae</taxon>
        <taxon>Leptospira</taxon>
    </lineage>
</organism>
<evidence type="ECO:0000256" key="1">
    <source>
        <dbReference type="SAM" id="Phobius"/>
    </source>
</evidence>
<evidence type="ECO:0000313" key="2">
    <source>
        <dbReference type="EMBL" id="AYV56918.1"/>
    </source>
</evidence>
<keyword evidence="1" id="KW-1133">Transmembrane helix</keyword>
<name>A0AAD0XRJ7_9LEPT</name>
<keyword evidence="1" id="KW-0472">Membrane</keyword>
<gene>
    <name evidence="2" type="ORF">EFP84_16365</name>
</gene>
<sequence>MEFLLGESDSFFRLTTRIQKIEFRKRLSVFSSALRDLFQPFNPRLRKSLFALRRRIFIFLSIASSEFGLVSIFFIYFLLSYIYDIQYGRQ</sequence>